<dbReference type="PROSITE" id="PS51886">
    <property type="entry name" value="TLDC"/>
    <property type="match status" value="1"/>
</dbReference>
<name>R4X8B6_TAPDE</name>
<accession>R4X8B6</accession>
<feature type="transmembrane region" description="Helical" evidence="6">
    <location>
        <begin position="178"/>
        <end position="200"/>
    </location>
</feature>
<dbReference type="GO" id="GO:0005634">
    <property type="term" value="C:nucleus"/>
    <property type="evidence" value="ECO:0007669"/>
    <property type="project" value="TreeGrafter"/>
</dbReference>
<dbReference type="InterPro" id="IPR006571">
    <property type="entry name" value="TLDc_dom"/>
</dbReference>
<evidence type="ECO:0000259" key="7">
    <source>
        <dbReference type="PROSITE" id="PS51886"/>
    </source>
</evidence>
<dbReference type="EMBL" id="CAHR02000060">
    <property type="protein sequence ID" value="CCG81809.1"/>
    <property type="molecule type" value="Genomic_DNA"/>
</dbReference>
<evidence type="ECO:0000256" key="4">
    <source>
        <dbReference type="ARBA" id="ARBA00040604"/>
    </source>
</evidence>
<keyword evidence="6" id="KW-0812">Transmembrane</keyword>
<gene>
    <name evidence="8" type="ORF">TAPDE_001668</name>
</gene>
<comment type="subcellular location">
    <subcellularLocation>
        <location evidence="1">Mitochondrion</location>
    </subcellularLocation>
</comment>
<dbReference type="OrthoDB" id="26679at2759"/>
<keyword evidence="9" id="KW-1185">Reference proteome</keyword>
<dbReference type="PANTHER" id="PTHR23354:SF62">
    <property type="entry name" value="MUSTARD, ISOFORM V"/>
    <property type="match status" value="1"/>
</dbReference>
<dbReference type="InterPro" id="IPR046522">
    <property type="entry name" value="DUF6699"/>
</dbReference>
<reference evidence="8 9" key="1">
    <citation type="journal article" date="2013" name="MBio">
        <title>Genome sequencing of the plant pathogen Taphrina deformans, the causal agent of peach leaf curl.</title>
        <authorList>
            <person name="Cisse O.H."/>
            <person name="Almeida J.M.G.C.F."/>
            <person name="Fonseca A."/>
            <person name="Kumar A.A."/>
            <person name="Salojaervi J."/>
            <person name="Overmyer K."/>
            <person name="Hauser P.M."/>
            <person name="Pagni M."/>
        </authorList>
    </citation>
    <scope>NUCLEOTIDE SEQUENCE [LARGE SCALE GENOMIC DNA]</scope>
    <source>
        <strain evidence="9">PYCC 5710 / ATCC 11124 / CBS 356.35 / IMI 108563 / JCM 9778 / NBRC 8474</strain>
    </source>
</reference>
<proteinExistence type="inferred from homology"/>
<protein>
    <recommendedName>
        <fullName evidence="4">Oxidation resistance protein 1</fullName>
    </recommendedName>
</protein>
<dbReference type="Pfam" id="PF07534">
    <property type="entry name" value="TLD"/>
    <property type="match status" value="1"/>
</dbReference>
<dbReference type="Pfam" id="PF20415">
    <property type="entry name" value="DUF6699"/>
    <property type="match status" value="1"/>
</dbReference>
<dbReference type="VEuPathDB" id="FungiDB:TAPDE_001668"/>
<dbReference type="GO" id="GO:0006979">
    <property type="term" value="P:response to oxidative stress"/>
    <property type="evidence" value="ECO:0007669"/>
    <property type="project" value="TreeGrafter"/>
</dbReference>
<feature type="compositionally biased region" description="Low complexity" evidence="5">
    <location>
        <begin position="1"/>
        <end position="17"/>
    </location>
</feature>
<keyword evidence="6" id="KW-1133">Transmembrane helix</keyword>
<dbReference type="STRING" id="1097556.R4X8B6"/>
<comment type="similarity">
    <text evidence="2">Belongs to the OXR1 family.</text>
</comment>
<evidence type="ECO:0000256" key="1">
    <source>
        <dbReference type="ARBA" id="ARBA00004173"/>
    </source>
</evidence>
<sequence>MSSVVSDTTLSSSPFSQRSRRRSSAASGVFSPAELKEDGITIVPNANIKKLKWKITDSPAKIDDLDKLDWMHEPITNPPVSRIDLKFPQSLTLTVRKPKGVTVKDAMDTIYKKFKHKTLEVSVFAETPSDMTDECKDIAEPQIDELEWDANDYQTLELLMVKPKLAWSILGHSLTPTALAFTFIACIASLYFSFLLSVMFRNEPGPQPPGRSHSRTRSLANSLFGSRSASPAPVHDKIAEERPIRHLRPPPLADLTLQSTAKSNALKKSVAVEVRSLLPPRLQLHDTWHCIYNLDQHGVSLATLYNKNNDYRDRLGERPGFILVVQDEAGALFGAFVNEHFRPAASYYGNGECFLYKTQVSSQGGMRFKAFPWTGLNDYQIYCTPEFLSVGGGDGKYGLWLDDRLEKGLSSSTLTFGNETLCDAVPEGRAFRVQTVEIWKI</sequence>
<keyword evidence="3" id="KW-0496">Mitochondrion</keyword>
<evidence type="ECO:0000256" key="3">
    <source>
        <dbReference type="ARBA" id="ARBA00023128"/>
    </source>
</evidence>
<dbReference type="PANTHER" id="PTHR23354">
    <property type="entry name" value="NUCLEOLAR PROTEIN 7/ESTROGEN RECEPTOR COACTIVATOR-RELATED"/>
    <property type="match status" value="1"/>
</dbReference>
<dbReference type="AlphaFoldDB" id="R4X8B6"/>
<evidence type="ECO:0000256" key="2">
    <source>
        <dbReference type="ARBA" id="ARBA00009540"/>
    </source>
</evidence>
<feature type="region of interest" description="Disordered" evidence="5">
    <location>
        <begin position="1"/>
        <end position="28"/>
    </location>
</feature>
<dbReference type="eggNOG" id="KOG2372">
    <property type="taxonomic scope" value="Eukaryota"/>
</dbReference>
<dbReference type="SMART" id="SM00584">
    <property type="entry name" value="TLDc"/>
    <property type="match status" value="1"/>
</dbReference>
<evidence type="ECO:0000256" key="6">
    <source>
        <dbReference type="SAM" id="Phobius"/>
    </source>
</evidence>
<dbReference type="Proteomes" id="UP000013776">
    <property type="component" value="Unassembled WGS sequence"/>
</dbReference>
<evidence type="ECO:0000313" key="8">
    <source>
        <dbReference type="EMBL" id="CCG81809.1"/>
    </source>
</evidence>
<feature type="domain" description="TLDc" evidence="7">
    <location>
        <begin position="264"/>
        <end position="441"/>
    </location>
</feature>
<comment type="caution">
    <text evidence="8">The sequence shown here is derived from an EMBL/GenBank/DDBJ whole genome shotgun (WGS) entry which is preliminary data.</text>
</comment>
<organism evidence="8 9">
    <name type="scientific">Taphrina deformans (strain PYCC 5710 / ATCC 11124 / CBS 356.35 / IMI 108563 / JCM 9778 / NBRC 8474)</name>
    <name type="common">Peach leaf curl fungus</name>
    <name type="synonym">Lalaria deformans</name>
    <dbReference type="NCBI Taxonomy" id="1097556"/>
    <lineage>
        <taxon>Eukaryota</taxon>
        <taxon>Fungi</taxon>
        <taxon>Dikarya</taxon>
        <taxon>Ascomycota</taxon>
        <taxon>Taphrinomycotina</taxon>
        <taxon>Taphrinomycetes</taxon>
        <taxon>Taphrinales</taxon>
        <taxon>Taphrinaceae</taxon>
        <taxon>Taphrina</taxon>
    </lineage>
</organism>
<evidence type="ECO:0000313" key="9">
    <source>
        <dbReference type="Proteomes" id="UP000013776"/>
    </source>
</evidence>
<keyword evidence="6" id="KW-0472">Membrane</keyword>
<dbReference type="GO" id="GO:0005739">
    <property type="term" value="C:mitochondrion"/>
    <property type="evidence" value="ECO:0007669"/>
    <property type="project" value="UniProtKB-SubCell"/>
</dbReference>
<evidence type="ECO:0000256" key="5">
    <source>
        <dbReference type="SAM" id="MobiDB-lite"/>
    </source>
</evidence>